<dbReference type="AlphaFoldDB" id="A0A0F9CSY3"/>
<reference evidence="1" key="1">
    <citation type="journal article" date="2015" name="Nature">
        <title>Complex archaea that bridge the gap between prokaryotes and eukaryotes.</title>
        <authorList>
            <person name="Spang A."/>
            <person name="Saw J.H."/>
            <person name="Jorgensen S.L."/>
            <person name="Zaremba-Niedzwiedzka K."/>
            <person name="Martijn J."/>
            <person name="Lind A.E."/>
            <person name="van Eijk R."/>
            <person name="Schleper C."/>
            <person name="Guy L."/>
            <person name="Ettema T.J."/>
        </authorList>
    </citation>
    <scope>NUCLEOTIDE SEQUENCE</scope>
</reference>
<proteinExistence type="predicted"/>
<accession>A0A0F9CSY3</accession>
<name>A0A0F9CSY3_9ZZZZ</name>
<gene>
    <name evidence="1" type="ORF">LCGC14_2284450</name>
</gene>
<protein>
    <recommendedName>
        <fullName evidence="2">ASCH domain-containing protein</fullName>
    </recommendedName>
</protein>
<dbReference type="EMBL" id="LAZR01031857">
    <property type="protein sequence ID" value="KKL52538.1"/>
    <property type="molecule type" value="Genomic_DNA"/>
</dbReference>
<evidence type="ECO:0000313" key="1">
    <source>
        <dbReference type="EMBL" id="KKL52538.1"/>
    </source>
</evidence>
<organism evidence="1">
    <name type="scientific">marine sediment metagenome</name>
    <dbReference type="NCBI Taxonomy" id="412755"/>
    <lineage>
        <taxon>unclassified sequences</taxon>
        <taxon>metagenomes</taxon>
        <taxon>ecological metagenomes</taxon>
    </lineage>
</organism>
<evidence type="ECO:0008006" key="2">
    <source>
        <dbReference type="Google" id="ProtNLM"/>
    </source>
</evidence>
<comment type="caution">
    <text evidence="1">The sequence shown here is derived from an EMBL/GenBank/DDBJ whole genome shotgun (WGS) entry which is preliminary data.</text>
</comment>
<sequence length="124" mass="14585">MREISFNWTVSAFLAGAKTVTRRDWKDSYAKTFKKGEIIAAYDKQRRFGGRKIGLIKLTQAPYKENSADIPDDDWESEGMHILEGEHKLIDGLTPYEFWQRWLQHPVDLWVIRFRIVGLKNSVR</sequence>